<gene>
    <name evidence="3" type="ORF">SAMN04487993_101088</name>
</gene>
<feature type="domain" description="UspA" evidence="2">
    <location>
        <begin position="5"/>
        <end position="145"/>
    </location>
</feature>
<dbReference type="STRING" id="555512.SAMN04487993_101088"/>
<dbReference type="PANTHER" id="PTHR46268">
    <property type="entry name" value="STRESS RESPONSE PROTEIN NHAX"/>
    <property type="match status" value="1"/>
</dbReference>
<evidence type="ECO:0000313" key="4">
    <source>
        <dbReference type="Proteomes" id="UP000199093"/>
    </source>
</evidence>
<dbReference type="SUPFAM" id="SSF52402">
    <property type="entry name" value="Adenine nucleotide alpha hydrolases-like"/>
    <property type="match status" value="1"/>
</dbReference>
<evidence type="ECO:0000256" key="1">
    <source>
        <dbReference type="ARBA" id="ARBA00008791"/>
    </source>
</evidence>
<dbReference type="Pfam" id="PF00582">
    <property type="entry name" value="Usp"/>
    <property type="match status" value="1"/>
</dbReference>
<accession>A0A1G8NIS9</accession>
<proteinExistence type="inferred from homology"/>
<dbReference type="Gene3D" id="3.40.50.620">
    <property type="entry name" value="HUPs"/>
    <property type="match status" value="1"/>
</dbReference>
<dbReference type="RefSeq" id="WP_089847605.1">
    <property type="nucleotide sequence ID" value="NZ_FNEJ01000010.1"/>
</dbReference>
<keyword evidence="4" id="KW-1185">Reference proteome</keyword>
<dbReference type="InterPro" id="IPR014729">
    <property type="entry name" value="Rossmann-like_a/b/a_fold"/>
</dbReference>
<evidence type="ECO:0000259" key="2">
    <source>
        <dbReference type="Pfam" id="PF00582"/>
    </source>
</evidence>
<sequence length="145" mass="15739">MTREIFLVAYEGKEGDSGLLDYAITRAKRDQARLLLVHILEWSPYKFLTPQEIEERHARRKQEMARAQAAILDPALARVTAAGISGEGRIRYGNVVELVADTAREAGAAMIFVGRAGTQSVAARIFGSVPIGLAQIAPVPTVIVP</sequence>
<dbReference type="CDD" id="cd00293">
    <property type="entry name" value="USP-like"/>
    <property type="match status" value="1"/>
</dbReference>
<reference evidence="3 4" key="1">
    <citation type="submission" date="2016-10" db="EMBL/GenBank/DDBJ databases">
        <authorList>
            <person name="de Groot N.N."/>
        </authorList>
    </citation>
    <scope>NUCLEOTIDE SEQUENCE [LARGE SCALE GENOMIC DNA]</scope>
    <source>
        <strain evidence="3 4">DSM 26424</strain>
    </source>
</reference>
<protein>
    <submittedName>
        <fullName evidence="3">Nucleotide-binding universal stress protein, UspA family</fullName>
    </submittedName>
</protein>
<dbReference type="AlphaFoldDB" id="A0A1G8NIS9"/>
<comment type="similarity">
    <text evidence="1">Belongs to the universal stress protein A family.</text>
</comment>
<dbReference type="EMBL" id="FNEJ01000010">
    <property type="protein sequence ID" value="SDI80075.1"/>
    <property type="molecule type" value="Genomic_DNA"/>
</dbReference>
<evidence type="ECO:0000313" key="3">
    <source>
        <dbReference type="EMBL" id="SDI80075.1"/>
    </source>
</evidence>
<dbReference type="PANTHER" id="PTHR46268:SF6">
    <property type="entry name" value="UNIVERSAL STRESS PROTEIN UP12"/>
    <property type="match status" value="1"/>
</dbReference>
<dbReference type="OrthoDB" id="5186731at2"/>
<organism evidence="3 4">
    <name type="scientific">Salipiger marinus</name>
    <dbReference type="NCBI Taxonomy" id="555512"/>
    <lineage>
        <taxon>Bacteria</taxon>
        <taxon>Pseudomonadati</taxon>
        <taxon>Pseudomonadota</taxon>
        <taxon>Alphaproteobacteria</taxon>
        <taxon>Rhodobacterales</taxon>
        <taxon>Roseobacteraceae</taxon>
        <taxon>Salipiger</taxon>
    </lineage>
</organism>
<dbReference type="InterPro" id="IPR006016">
    <property type="entry name" value="UspA"/>
</dbReference>
<dbReference type="Proteomes" id="UP000199093">
    <property type="component" value="Unassembled WGS sequence"/>
</dbReference>
<name>A0A1G8NIS9_9RHOB</name>